<dbReference type="InterPro" id="IPR050509">
    <property type="entry name" value="CoA-transferase_III"/>
</dbReference>
<organism evidence="2 3">
    <name type="scientific">Roseovarius atlanticus</name>
    <dbReference type="NCBI Taxonomy" id="1641875"/>
    <lineage>
        <taxon>Bacteria</taxon>
        <taxon>Pseudomonadati</taxon>
        <taxon>Pseudomonadota</taxon>
        <taxon>Alphaproteobacteria</taxon>
        <taxon>Rhodobacterales</taxon>
        <taxon>Roseobacteraceae</taxon>
        <taxon>Roseovarius</taxon>
    </lineage>
</organism>
<dbReference type="Gene3D" id="3.40.50.10540">
    <property type="entry name" value="Crotonobetainyl-coa:carnitine coa-transferase, domain 1"/>
    <property type="match status" value="1"/>
</dbReference>
<dbReference type="InterPro" id="IPR003673">
    <property type="entry name" value="CoA-Trfase_fam_III"/>
</dbReference>
<dbReference type="STRING" id="1641875.XM53_21240"/>
<evidence type="ECO:0000256" key="1">
    <source>
        <dbReference type="ARBA" id="ARBA00022679"/>
    </source>
</evidence>
<dbReference type="Proteomes" id="UP000051295">
    <property type="component" value="Unassembled WGS sequence"/>
</dbReference>
<keyword evidence="1 2" id="KW-0808">Transferase</keyword>
<comment type="caution">
    <text evidence="2">The sequence shown here is derived from an EMBL/GenBank/DDBJ whole genome shotgun (WGS) entry which is preliminary data.</text>
</comment>
<dbReference type="PANTHER" id="PTHR48228:SF6">
    <property type="entry name" value="L-CARNITINE COA-TRANSFERASE"/>
    <property type="match status" value="1"/>
</dbReference>
<dbReference type="AlphaFoldDB" id="A0A0T5NNY6"/>
<dbReference type="PANTHER" id="PTHR48228">
    <property type="entry name" value="SUCCINYL-COA--D-CITRAMALATE COA-TRANSFERASE"/>
    <property type="match status" value="1"/>
</dbReference>
<dbReference type="Gene3D" id="3.30.1540.10">
    <property type="entry name" value="formyl-coa transferase, domain 3"/>
    <property type="match status" value="1"/>
</dbReference>
<sequence>MGDYRVKLTDGPLSDLRVIEMGHVIAAPMCGALLSDFGADVIKIERPGQGDMLRVLSARAKDGVGVWWKTLARNKRLVALDWKTEDGREVLRRLVENAQVLIENFRPGVLERAGLAPEVLHGWNPDLVIVRISGYGQTGPRSSWPGFGRAGEAMSGLAHITGFADNAPMHPGFPAADSTTGLMAAYGAMMALHAVQNGSARGQVVDLAIFEPLLRLIDYHVPTRTGAGLPVDRNGLQAPNSYAPAGVFRARDGKWVTISAGSAATGRRLLEAAGGKEWAEQPQFQSLDGFAEHMDEIVDRLGAFVAQHDAQKAIDIFQAHDAVAAMVYDVDDILADPQIAARGDIVGVEGDDTKVVGPVPKLDKTPGRLRWLGRRELGADSRAVLEELGYDAGKIDKLTENGTVAEPKR</sequence>
<gene>
    <name evidence="2" type="ORF">XM53_21240</name>
</gene>
<dbReference type="PATRIC" id="fig|1641875.4.peg.3325"/>
<keyword evidence="3" id="KW-1185">Reference proteome</keyword>
<name>A0A0T5NNY6_9RHOB</name>
<dbReference type="Pfam" id="PF02515">
    <property type="entry name" value="CoA_transf_3"/>
    <property type="match status" value="1"/>
</dbReference>
<dbReference type="GO" id="GO:0016740">
    <property type="term" value="F:transferase activity"/>
    <property type="evidence" value="ECO:0007669"/>
    <property type="project" value="UniProtKB-KW"/>
</dbReference>
<proteinExistence type="predicted"/>
<dbReference type="SUPFAM" id="SSF89796">
    <property type="entry name" value="CoA-transferase family III (CaiB/BaiF)"/>
    <property type="match status" value="1"/>
</dbReference>
<protein>
    <submittedName>
        <fullName evidence="2">Acyl-CoA transferase</fullName>
    </submittedName>
</protein>
<evidence type="ECO:0000313" key="2">
    <source>
        <dbReference type="EMBL" id="KRS10464.1"/>
    </source>
</evidence>
<dbReference type="EMBL" id="LAXJ01000032">
    <property type="protein sequence ID" value="KRS10464.1"/>
    <property type="molecule type" value="Genomic_DNA"/>
</dbReference>
<accession>A0A0T5NNY6</accession>
<evidence type="ECO:0000313" key="3">
    <source>
        <dbReference type="Proteomes" id="UP000051295"/>
    </source>
</evidence>
<dbReference type="InterPro" id="IPR044855">
    <property type="entry name" value="CoA-Trfase_III_dom3_sf"/>
</dbReference>
<reference evidence="2 3" key="1">
    <citation type="submission" date="2015-04" db="EMBL/GenBank/DDBJ databases">
        <title>The draft genome sequence of Roseovarius sp.R12b.</title>
        <authorList>
            <person name="Li G."/>
            <person name="Lai Q."/>
            <person name="Shao Z."/>
            <person name="Yan P."/>
        </authorList>
    </citation>
    <scope>NUCLEOTIDE SEQUENCE [LARGE SCALE GENOMIC DNA]</scope>
    <source>
        <strain evidence="2 3">R12B</strain>
    </source>
</reference>
<dbReference type="InterPro" id="IPR023606">
    <property type="entry name" value="CoA-Trfase_III_dom_1_sf"/>
</dbReference>